<protein>
    <recommendedName>
        <fullName evidence="4">Leucyl/phenylalanyl-tRNA--protein transferase</fullName>
        <ecNumber evidence="4">2.3.2.6</ecNumber>
    </recommendedName>
    <alternativeName>
        <fullName evidence="4">L/F-transferase</fullName>
    </alternativeName>
    <alternativeName>
        <fullName evidence="4">Leucyltransferase</fullName>
    </alternativeName>
    <alternativeName>
        <fullName evidence="4">Phenyalanyltransferase</fullName>
    </alternativeName>
</protein>
<organism evidence="5 6">
    <name type="scientific">Haloferula sargassicola</name>
    <dbReference type="NCBI Taxonomy" id="490096"/>
    <lineage>
        <taxon>Bacteria</taxon>
        <taxon>Pseudomonadati</taxon>
        <taxon>Verrucomicrobiota</taxon>
        <taxon>Verrucomicrobiia</taxon>
        <taxon>Verrucomicrobiales</taxon>
        <taxon>Verrucomicrobiaceae</taxon>
        <taxon>Haloferula</taxon>
    </lineage>
</organism>
<evidence type="ECO:0000256" key="4">
    <source>
        <dbReference type="HAMAP-Rule" id="MF_00688"/>
    </source>
</evidence>
<dbReference type="Pfam" id="PF03588">
    <property type="entry name" value="Leu_Phe_trans"/>
    <property type="match status" value="1"/>
</dbReference>
<sequence length="190" mass="21318">MAALSPDLLLNAYAQGVFPMAQDGEILWFSPLMRGVIPLDDAFHIPHGLRRRLKKQPFEIRFDTAFSEVMKGCAQREETWIDETIVSSYRQLHDRGHAHSVECWDDEGLQGGLYGVSLGRAFFGESMFSRKTDASKIALVHLVGRLREDGFILLDTQWMTPHLRTFGGREIPRDDYLALLAEALGGLAAG</sequence>
<dbReference type="InterPro" id="IPR016181">
    <property type="entry name" value="Acyl_CoA_acyltransferase"/>
</dbReference>
<comment type="subcellular location">
    <subcellularLocation>
        <location evidence="4">Cytoplasm</location>
    </subcellularLocation>
</comment>
<dbReference type="SUPFAM" id="SSF55729">
    <property type="entry name" value="Acyl-CoA N-acyltransferases (Nat)"/>
    <property type="match status" value="1"/>
</dbReference>
<dbReference type="Proteomes" id="UP001476282">
    <property type="component" value="Unassembled WGS sequence"/>
</dbReference>
<comment type="similarity">
    <text evidence="4">Belongs to the L/F-transferase family.</text>
</comment>
<comment type="catalytic activity">
    <reaction evidence="4">
        <text>N-terminal L-arginyl-[protein] + L-leucyl-tRNA(Leu) = N-terminal L-leucyl-L-arginyl-[protein] + tRNA(Leu) + H(+)</text>
        <dbReference type="Rhea" id="RHEA:50416"/>
        <dbReference type="Rhea" id="RHEA-COMP:9613"/>
        <dbReference type="Rhea" id="RHEA-COMP:9622"/>
        <dbReference type="Rhea" id="RHEA-COMP:12672"/>
        <dbReference type="Rhea" id="RHEA-COMP:12673"/>
        <dbReference type="ChEBI" id="CHEBI:15378"/>
        <dbReference type="ChEBI" id="CHEBI:64719"/>
        <dbReference type="ChEBI" id="CHEBI:78442"/>
        <dbReference type="ChEBI" id="CHEBI:78494"/>
        <dbReference type="ChEBI" id="CHEBI:133044"/>
        <dbReference type="EC" id="2.3.2.6"/>
    </reaction>
</comment>
<keyword evidence="1 4" id="KW-0963">Cytoplasm</keyword>
<evidence type="ECO:0000313" key="6">
    <source>
        <dbReference type="Proteomes" id="UP001476282"/>
    </source>
</evidence>
<dbReference type="GO" id="GO:0016740">
    <property type="term" value="F:transferase activity"/>
    <property type="evidence" value="ECO:0007669"/>
    <property type="project" value="UniProtKB-KW"/>
</dbReference>
<evidence type="ECO:0000256" key="1">
    <source>
        <dbReference type="ARBA" id="ARBA00022490"/>
    </source>
</evidence>
<proteinExistence type="inferred from homology"/>
<dbReference type="InterPro" id="IPR042203">
    <property type="entry name" value="Leu/Phe-tRNA_Trfase_C"/>
</dbReference>
<dbReference type="EC" id="2.3.2.6" evidence="4"/>
<keyword evidence="3 4" id="KW-0012">Acyltransferase</keyword>
<dbReference type="HAMAP" id="MF_00688">
    <property type="entry name" value="Leu_Phe_trans"/>
    <property type="match status" value="1"/>
</dbReference>
<comment type="catalytic activity">
    <reaction evidence="4">
        <text>L-phenylalanyl-tRNA(Phe) + an N-terminal L-alpha-aminoacyl-[protein] = an N-terminal L-phenylalanyl-L-alpha-aminoacyl-[protein] + tRNA(Phe)</text>
        <dbReference type="Rhea" id="RHEA:43632"/>
        <dbReference type="Rhea" id="RHEA-COMP:9668"/>
        <dbReference type="Rhea" id="RHEA-COMP:9699"/>
        <dbReference type="Rhea" id="RHEA-COMP:10636"/>
        <dbReference type="Rhea" id="RHEA-COMP:10637"/>
        <dbReference type="ChEBI" id="CHEBI:78442"/>
        <dbReference type="ChEBI" id="CHEBI:78531"/>
        <dbReference type="ChEBI" id="CHEBI:78597"/>
        <dbReference type="ChEBI" id="CHEBI:83561"/>
        <dbReference type="EC" id="2.3.2.6"/>
    </reaction>
</comment>
<evidence type="ECO:0000313" key="5">
    <source>
        <dbReference type="EMBL" id="GAA5481002.1"/>
    </source>
</evidence>
<accession>A0ABP9UI24</accession>
<comment type="function">
    <text evidence="4">Functions in the N-end rule pathway of protein degradation where it conjugates Leu, Phe and, less efficiently, Met from aminoacyl-tRNAs to the N-termini of proteins containing an N-terminal arginine or lysine.</text>
</comment>
<dbReference type="EMBL" id="BAABRI010000001">
    <property type="protein sequence ID" value="GAA5481002.1"/>
    <property type="molecule type" value="Genomic_DNA"/>
</dbReference>
<reference evidence="5 6" key="1">
    <citation type="submission" date="2024-02" db="EMBL/GenBank/DDBJ databases">
        <title>Haloferula sargassicola NBRC 104335.</title>
        <authorList>
            <person name="Ichikawa N."/>
            <person name="Katano-Makiyama Y."/>
            <person name="Hidaka K."/>
        </authorList>
    </citation>
    <scope>NUCLEOTIDE SEQUENCE [LARGE SCALE GENOMIC DNA]</scope>
    <source>
        <strain evidence="5 6">NBRC 104335</strain>
    </source>
</reference>
<keyword evidence="6" id="KW-1185">Reference proteome</keyword>
<name>A0ABP9UI24_9BACT</name>
<evidence type="ECO:0000256" key="3">
    <source>
        <dbReference type="ARBA" id="ARBA00023315"/>
    </source>
</evidence>
<keyword evidence="2 4" id="KW-0808">Transferase</keyword>
<dbReference type="InterPro" id="IPR004616">
    <property type="entry name" value="Leu/Phe-tRNA_Trfase"/>
</dbReference>
<dbReference type="Gene3D" id="3.40.630.70">
    <property type="entry name" value="Leucyl/phenylalanyl-tRNA-protein transferase, C-terminal domain"/>
    <property type="match status" value="1"/>
</dbReference>
<dbReference type="NCBIfam" id="TIGR00667">
    <property type="entry name" value="aat"/>
    <property type="match status" value="1"/>
</dbReference>
<dbReference type="Gene3D" id="3.30.70.3550">
    <property type="entry name" value="Leucyl/phenylalanyl-tRNA-protein transferase, N-terminal domain"/>
    <property type="match status" value="1"/>
</dbReference>
<comment type="caution">
    <text evidence="5">The sequence shown here is derived from an EMBL/GenBank/DDBJ whole genome shotgun (WGS) entry which is preliminary data.</text>
</comment>
<dbReference type="RefSeq" id="WP_353565158.1">
    <property type="nucleotide sequence ID" value="NZ_BAABRI010000001.1"/>
</dbReference>
<dbReference type="PANTHER" id="PTHR30098:SF2">
    <property type="entry name" value="LEUCYL_PHENYLALANYL-TRNA--PROTEIN TRANSFERASE"/>
    <property type="match status" value="1"/>
</dbReference>
<gene>
    <name evidence="4 5" type="primary">aat</name>
    <name evidence="5" type="ORF">Hsar01_00207</name>
</gene>
<dbReference type="InterPro" id="IPR042221">
    <property type="entry name" value="Leu/Phe-tRNA_Trfase_N"/>
</dbReference>
<dbReference type="PANTHER" id="PTHR30098">
    <property type="entry name" value="LEUCYL/PHENYLALANYL-TRNA--PROTEIN TRANSFERASE"/>
    <property type="match status" value="1"/>
</dbReference>
<comment type="catalytic activity">
    <reaction evidence="4">
        <text>N-terminal L-lysyl-[protein] + L-leucyl-tRNA(Leu) = N-terminal L-leucyl-L-lysyl-[protein] + tRNA(Leu) + H(+)</text>
        <dbReference type="Rhea" id="RHEA:12340"/>
        <dbReference type="Rhea" id="RHEA-COMP:9613"/>
        <dbReference type="Rhea" id="RHEA-COMP:9622"/>
        <dbReference type="Rhea" id="RHEA-COMP:12670"/>
        <dbReference type="Rhea" id="RHEA-COMP:12671"/>
        <dbReference type="ChEBI" id="CHEBI:15378"/>
        <dbReference type="ChEBI" id="CHEBI:65249"/>
        <dbReference type="ChEBI" id="CHEBI:78442"/>
        <dbReference type="ChEBI" id="CHEBI:78494"/>
        <dbReference type="ChEBI" id="CHEBI:133043"/>
        <dbReference type="EC" id="2.3.2.6"/>
    </reaction>
</comment>
<evidence type="ECO:0000256" key="2">
    <source>
        <dbReference type="ARBA" id="ARBA00022679"/>
    </source>
</evidence>